<feature type="compositionally biased region" description="Polar residues" evidence="1">
    <location>
        <begin position="157"/>
        <end position="166"/>
    </location>
</feature>
<feature type="region of interest" description="Disordered" evidence="1">
    <location>
        <begin position="18"/>
        <end position="48"/>
    </location>
</feature>
<comment type="caution">
    <text evidence="2">The sequence shown here is derived from an EMBL/GenBank/DDBJ whole genome shotgun (WGS) entry which is preliminary data.</text>
</comment>
<feature type="region of interest" description="Disordered" evidence="1">
    <location>
        <begin position="94"/>
        <end position="166"/>
    </location>
</feature>
<protein>
    <submittedName>
        <fullName evidence="2">Uncharacterized protein</fullName>
    </submittedName>
</protein>
<accession>A0AA41SJ00</accession>
<dbReference type="EMBL" id="JAJJMA010167023">
    <property type="protein sequence ID" value="MCL7036356.1"/>
    <property type="molecule type" value="Genomic_DNA"/>
</dbReference>
<proteinExistence type="predicted"/>
<dbReference type="Proteomes" id="UP001177140">
    <property type="component" value="Unassembled WGS sequence"/>
</dbReference>
<organism evidence="2 3">
    <name type="scientific">Papaver nudicaule</name>
    <name type="common">Iceland poppy</name>
    <dbReference type="NCBI Taxonomy" id="74823"/>
    <lineage>
        <taxon>Eukaryota</taxon>
        <taxon>Viridiplantae</taxon>
        <taxon>Streptophyta</taxon>
        <taxon>Embryophyta</taxon>
        <taxon>Tracheophyta</taxon>
        <taxon>Spermatophyta</taxon>
        <taxon>Magnoliopsida</taxon>
        <taxon>Ranunculales</taxon>
        <taxon>Papaveraceae</taxon>
        <taxon>Papaveroideae</taxon>
        <taxon>Papaver</taxon>
    </lineage>
</organism>
<reference evidence="2" key="1">
    <citation type="submission" date="2022-03" db="EMBL/GenBank/DDBJ databases">
        <title>A functionally conserved STORR gene fusion in Papaver species that diverged 16.8 million years ago.</title>
        <authorList>
            <person name="Catania T."/>
        </authorList>
    </citation>
    <scope>NUCLEOTIDE SEQUENCE</scope>
    <source>
        <strain evidence="2">S-191538</strain>
    </source>
</reference>
<name>A0AA41SJ00_PAPNU</name>
<evidence type="ECO:0000313" key="3">
    <source>
        <dbReference type="Proteomes" id="UP001177140"/>
    </source>
</evidence>
<keyword evidence="3" id="KW-1185">Reference proteome</keyword>
<evidence type="ECO:0000313" key="2">
    <source>
        <dbReference type="EMBL" id="MCL7036356.1"/>
    </source>
</evidence>
<feature type="compositionally biased region" description="Low complexity" evidence="1">
    <location>
        <begin position="124"/>
        <end position="142"/>
    </location>
</feature>
<dbReference type="AlphaFoldDB" id="A0AA41SJ00"/>
<gene>
    <name evidence="2" type="ORF">MKW94_009737</name>
</gene>
<feature type="region of interest" description="Disordered" evidence="1">
    <location>
        <begin position="205"/>
        <end position="232"/>
    </location>
</feature>
<sequence>MKTCGVCGIQGHNRVGCKGAPAGAPSTIGRNNDGDGEAGSSSRPQRATAGIRTTGFGIDSNSRGLTNGGVLRGGIPPFSGRGAATVSRLRAGGNAVNRGRGGGTVANARVRGRGGDTGANANVRGRGSTGADAGRGTATVRGRGVGRGRVLGDAGIGTQSSQTSTVIHQPLSTTRGRGIAGRTVRMRGGGTGIGTSYPVENMSRRSASLLGMSQDQPQPKKAKRGTTLAKWF</sequence>
<evidence type="ECO:0000256" key="1">
    <source>
        <dbReference type="SAM" id="MobiDB-lite"/>
    </source>
</evidence>